<comment type="caution">
    <text evidence="1">The sequence shown here is derived from an EMBL/GenBank/DDBJ whole genome shotgun (WGS) entry which is preliminary data.</text>
</comment>
<accession>A0A443IPK7</accession>
<reference evidence="1 2" key="2">
    <citation type="submission" date="2019-01" db="EMBL/GenBank/DDBJ databases">
        <authorList>
            <person name="Li Y."/>
        </authorList>
    </citation>
    <scope>NUCLEOTIDE SEQUENCE [LARGE SCALE GENOMIC DNA]</scope>
    <source>
        <strain evidence="1 2">2D-5</strain>
    </source>
</reference>
<reference evidence="1 2" key="1">
    <citation type="submission" date="2019-01" db="EMBL/GenBank/DDBJ databases">
        <title>Sinorhodobacter populi sp. nov. isolated from the symptomatic bark tissue of Populus euramericana canker.</title>
        <authorList>
            <person name="Xu G."/>
        </authorList>
    </citation>
    <scope>NUCLEOTIDE SEQUENCE [LARGE SCALE GENOMIC DNA]</scope>
    <source>
        <strain evidence="1 2">2D-5</strain>
    </source>
</reference>
<sequence length="72" mass="7986">MKSNYMTRAMVHPDPRFAVILGKMGYEAKVGSASDDLAALRTEYQNIVGKRAFHGWSANDLREKIEAAKSGQ</sequence>
<keyword evidence="2" id="KW-1185">Reference proteome</keyword>
<dbReference type="EMBL" id="SAUW01000017">
    <property type="protein sequence ID" value="RWR08498.1"/>
    <property type="molecule type" value="Genomic_DNA"/>
</dbReference>
<evidence type="ECO:0000313" key="2">
    <source>
        <dbReference type="Proteomes" id="UP000285710"/>
    </source>
</evidence>
<name>A0A443IPK7_9RHOB</name>
<protein>
    <submittedName>
        <fullName evidence="1">Uncharacterized protein</fullName>
    </submittedName>
</protein>
<dbReference type="Proteomes" id="UP000285710">
    <property type="component" value="Unassembled WGS sequence"/>
</dbReference>
<dbReference type="RefSeq" id="WP_128270358.1">
    <property type="nucleotide sequence ID" value="NZ_SAUW01000017.1"/>
</dbReference>
<evidence type="ECO:0000313" key="1">
    <source>
        <dbReference type="EMBL" id="RWR08498.1"/>
    </source>
</evidence>
<organism evidence="1 2">
    <name type="scientific">Paenirhodobacter populi</name>
    <dbReference type="NCBI Taxonomy" id="2306993"/>
    <lineage>
        <taxon>Bacteria</taxon>
        <taxon>Pseudomonadati</taxon>
        <taxon>Pseudomonadota</taxon>
        <taxon>Alphaproteobacteria</taxon>
        <taxon>Rhodobacterales</taxon>
        <taxon>Rhodobacter group</taxon>
        <taxon>Paenirhodobacter</taxon>
    </lineage>
</organism>
<proteinExistence type="predicted"/>
<dbReference type="AlphaFoldDB" id="A0A443IPK7"/>
<gene>
    <name evidence="1" type="ORF">D2T33_15495</name>
</gene>